<dbReference type="EMBL" id="KP793707">
    <property type="protein sequence ID" value="AKB95130.1"/>
    <property type="molecule type" value="Genomic_DNA"/>
</dbReference>
<protein>
    <submittedName>
        <fullName evidence="2">ABC transporter</fullName>
    </submittedName>
</protein>
<sequence length="235" mass="27113">MRKIFSSEALKLKHSGTMKLLLLIPLVTIFIAFLVGGIQIFSSFSIYWWEAGFLFLLISLLFLYDFNAEEKAGNFQNVNINSLSWNIRLVKIFLLFIRLVLSNLILLILMYVVSKIYQGIIVIDFFKMSITLISVLVSVIWNIPLLYILSRWINSYVLLATNTLLCILVAPIFAKTSFWFIFPYSYHYKVVEAILQIKPSGDMMVNISNNNIIGIILPIFLSLVLFTFETKNLEE</sequence>
<feature type="transmembrane region" description="Helical" evidence="1">
    <location>
        <begin position="46"/>
        <end position="64"/>
    </location>
</feature>
<feature type="transmembrane region" description="Helical" evidence="1">
    <location>
        <begin position="92"/>
        <end position="113"/>
    </location>
</feature>
<feature type="transmembrane region" description="Helical" evidence="1">
    <location>
        <begin position="156"/>
        <end position="182"/>
    </location>
</feature>
<proteinExistence type="predicted"/>
<accession>A0A0E3X6Q5</accession>
<dbReference type="CDD" id="cd21807">
    <property type="entry name" value="ABC-2_lan_permease_MutE_EpiE-like"/>
    <property type="match status" value="1"/>
</dbReference>
<feature type="transmembrane region" description="Helical" evidence="1">
    <location>
        <begin position="211"/>
        <end position="228"/>
    </location>
</feature>
<organism evidence="2">
    <name type="scientific">Streptococcus hyointestinalis</name>
    <dbReference type="NCBI Taxonomy" id="1337"/>
    <lineage>
        <taxon>Bacteria</taxon>
        <taxon>Bacillati</taxon>
        <taxon>Bacillota</taxon>
        <taxon>Bacilli</taxon>
        <taxon>Lactobacillales</taxon>
        <taxon>Streptococcaceae</taxon>
        <taxon>Streptococcus</taxon>
    </lineage>
</organism>
<evidence type="ECO:0000313" key="2">
    <source>
        <dbReference type="EMBL" id="AKB95130.1"/>
    </source>
</evidence>
<feature type="transmembrane region" description="Helical" evidence="1">
    <location>
        <begin position="20"/>
        <end position="40"/>
    </location>
</feature>
<keyword evidence="1" id="KW-0472">Membrane</keyword>
<evidence type="ECO:0000256" key="1">
    <source>
        <dbReference type="SAM" id="Phobius"/>
    </source>
</evidence>
<gene>
    <name evidence="2" type="primary">nshE</name>
</gene>
<keyword evidence="1" id="KW-0812">Transmembrane</keyword>
<reference evidence="2" key="1">
    <citation type="journal article" date="2015" name="Appl. Environ. Microbiol.">
        <title>Nisin H is a new nisin variant produced by the gut-derived strain Streptococcus hyointestinalis DPC6484.</title>
        <authorList>
            <person name="O'Connor P.M."/>
            <person name="O'Shea E.F."/>
            <person name="Guinane C.M."/>
            <person name="O'Sullivan O."/>
            <person name="Cotter P.D."/>
            <person name="Ross R.P."/>
            <person name="Hill C."/>
        </authorList>
    </citation>
    <scope>NUCLEOTIDE SEQUENCE</scope>
    <source>
        <strain evidence="2">DPC6484</strain>
    </source>
</reference>
<feature type="transmembrane region" description="Helical" evidence="1">
    <location>
        <begin position="125"/>
        <end position="149"/>
    </location>
</feature>
<name>A0A0E3X6Q5_9STRE</name>
<dbReference type="InterPro" id="IPR021205">
    <property type="entry name" value="Lanti_perm_SpaE/MutE/EpiE-like"/>
</dbReference>
<keyword evidence="1" id="KW-1133">Transmembrane helix</keyword>
<dbReference type="AlphaFoldDB" id="A0A0E3X6Q5"/>